<accession>A0AAE9ZAW1</accession>
<evidence type="ECO:0000259" key="2">
    <source>
        <dbReference type="Pfam" id="PF00156"/>
    </source>
</evidence>
<comment type="similarity">
    <text evidence="1">Belongs to the ComF/GntX family.</text>
</comment>
<evidence type="ECO:0000259" key="3">
    <source>
        <dbReference type="Pfam" id="PF18912"/>
    </source>
</evidence>
<name>A0AAE9ZAW1_9PROT</name>
<dbReference type="PANTHER" id="PTHR47505">
    <property type="entry name" value="DNA UTILIZATION PROTEIN YHGH"/>
    <property type="match status" value="1"/>
</dbReference>
<reference evidence="4" key="1">
    <citation type="submission" date="2023-02" db="EMBL/GenBank/DDBJ databases">
        <title>Genome sequence of Hyphococcus flavus.</title>
        <authorList>
            <person name="Rong J.-C."/>
            <person name="Zhao Q."/>
            <person name="Yi M."/>
            <person name="Wu J.-Y."/>
        </authorList>
    </citation>
    <scope>NUCLEOTIDE SEQUENCE</scope>
    <source>
        <strain evidence="4">MCCC 1K03223</strain>
    </source>
</reference>
<dbReference type="AlphaFoldDB" id="A0AAE9ZAW1"/>
<dbReference type="Proteomes" id="UP001214043">
    <property type="component" value="Chromosome"/>
</dbReference>
<dbReference type="CDD" id="cd06223">
    <property type="entry name" value="PRTases_typeI"/>
    <property type="match status" value="1"/>
</dbReference>
<keyword evidence="5" id="KW-1185">Reference proteome</keyword>
<proteinExistence type="inferred from homology"/>
<dbReference type="PANTHER" id="PTHR47505:SF1">
    <property type="entry name" value="DNA UTILIZATION PROTEIN YHGH"/>
    <property type="match status" value="1"/>
</dbReference>
<evidence type="ECO:0000256" key="1">
    <source>
        <dbReference type="ARBA" id="ARBA00008007"/>
    </source>
</evidence>
<dbReference type="KEGG" id="hfl:PUV54_11060"/>
<dbReference type="InterPro" id="IPR051910">
    <property type="entry name" value="ComF/GntX_DNA_util-trans"/>
</dbReference>
<sequence length="278" mass="30261">MPDARLTGRVFLNAEGQGWFSDREFDDLMMKRAKSVAASALDLAMPPLCPVTQDEVSAIHALSATAWASAHFIEEPYCPRCGVPFATDYGEGVECPSCIAEPPDFECARAALVYDDASHRMIVGFKHSDRTELASMFARWMIRAGSAMITSKSIITPIPLHKRRLFARRYNQSALLVREIARQTNAPLSVGEFVRKRATPPQKDLSREGRKRNVAGAFGFKNDTATQQFRGAHVVLVDDVLTTGATLSAAARALKRAGASRVDALVLARVVKGGIGAI</sequence>
<dbReference type="SUPFAM" id="SSF53271">
    <property type="entry name" value="PRTase-like"/>
    <property type="match status" value="1"/>
</dbReference>
<protein>
    <submittedName>
        <fullName evidence="4">ComF family protein</fullName>
    </submittedName>
</protein>
<dbReference type="InterPro" id="IPR029057">
    <property type="entry name" value="PRTase-like"/>
</dbReference>
<feature type="domain" description="Double zinc ribbon" evidence="3">
    <location>
        <begin position="40"/>
        <end position="98"/>
    </location>
</feature>
<dbReference type="Pfam" id="PF18912">
    <property type="entry name" value="DZR_2"/>
    <property type="match status" value="1"/>
</dbReference>
<dbReference type="EMBL" id="CP118166">
    <property type="protein sequence ID" value="WDI30496.1"/>
    <property type="molecule type" value="Genomic_DNA"/>
</dbReference>
<feature type="domain" description="Phosphoribosyltransferase" evidence="2">
    <location>
        <begin position="176"/>
        <end position="269"/>
    </location>
</feature>
<gene>
    <name evidence="4" type="ORF">PUV54_11060</name>
</gene>
<dbReference type="RefSeq" id="WP_274492298.1">
    <property type="nucleotide sequence ID" value="NZ_CP118166.1"/>
</dbReference>
<evidence type="ECO:0000313" key="4">
    <source>
        <dbReference type="EMBL" id="WDI30496.1"/>
    </source>
</evidence>
<evidence type="ECO:0000313" key="5">
    <source>
        <dbReference type="Proteomes" id="UP001214043"/>
    </source>
</evidence>
<organism evidence="4 5">
    <name type="scientific">Hyphococcus flavus</name>
    <dbReference type="NCBI Taxonomy" id="1866326"/>
    <lineage>
        <taxon>Bacteria</taxon>
        <taxon>Pseudomonadati</taxon>
        <taxon>Pseudomonadota</taxon>
        <taxon>Alphaproteobacteria</taxon>
        <taxon>Parvularculales</taxon>
        <taxon>Parvularculaceae</taxon>
        <taxon>Hyphococcus</taxon>
    </lineage>
</organism>
<dbReference type="Gene3D" id="3.40.50.2020">
    <property type="match status" value="1"/>
</dbReference>
<dbReference type="Pfam" id="PF00156">
    <property type="entry name" value="Pribosyltran"/>
    <property type="match status" value="1"/>
</dbReference>
<dbReference type="InterPro" id="IPR044005">
    <property type="entry name" value="DZR_2"/>
</dbReference>
<dbReference type="InterPro" id="IPR000836">
    <property type="entry name" value="PRTase_dom"/>
</dbReference>